<sequence length="125" mass="14270">MNKNESSFSYTYFANQQAEVENIRKKYLPQEESSFEKLKRLDKKAGRKGSIVCISLGIISCLLLGIGMCFTMLWTDWFVQGIVIGLTGIAGAVLMYPLYVRITRREKEKLAPQILELTDELLNNK</sequence>
<name>A0A9D1HDR2_9FIRM</name>
<feature type="transmembrane region" description="Helical" evidence="1">
    <location>
        <begin position="49"/>
        <end position="73"/>
    </location>
</feature>
<dbReference type="Proteomes" id="UP000824159">
    <property type="component" value="Unassembled WGS sequence"/>
</dbReference>
<evidence type="ECO:0000256" key="1">
    <source>
        <dbReference type="SAM" id="Phobius"/>
    </source>
</evidence>
<reference evidence="2" key="1">
    <citation type="submission" date="2020-10" db="EMBL/GenBank/DDBJ databases">
        <authorList>
            <person name="Gilroy R."/>
        </authorList>
    </citation>
    <scope>NUCLEOTIDE SEQUENCE</scope>
    <source>
        <strain evidence="2">CHK176-22527</strain>
    </source>
</reference>
<organism evidence="2 3">
    <name type="scientific">Candidatus Allocopromorpha excrementavium</name>
    <dbReference type="NCBI Taxonomy" id="2840741"/>
    <lineage>
        <taxon>Bacteria</taxon>
        <taxon>Bacillati</taxon>
        <taxon>Bacillota</taxon>
        <taxon>Clostridia</taxon>
        <taxon>Eubacteriales</taxon>
        <taxon>Eubacteriaceae</taxon>
        <taxon>Eubacteriaceae incertae sedis</taxon>
        <taxon>Candidatus Allocopromorpha</taxon>
    </lineage>
</organism>
<evidence type="ECO:0000313" key="2">
    <source>
        <dbReference type="EMBL" id="HIU00029.1"/>
    </source>
</evidence>
<comment type="caution">
    <text evidence="2">The sequence shown here is derived from an EMBL/GenBank/DDBJ whole genome shotgun (WGS) entry which is preliminary data.</text>
</comment>
<keyword evidence="1" id="KW-1133">Transmembrane helix</keyword>
<keyword evidence="1" id="KW-0472">Membrane</keyword>
<protein>
    <submittedName>
        <fullName evidence="2">Uncharacterized protein</fullName>
    </submittedName>
</protein>
<keyword evidence="1" id="KW-0812">Transmembrane</keyword>
<proteinExistence type="predicted"/>
<accession>A0A9D1HDR2</accession>
<dbReference type="AlphaFoldDB" id="A0A9D1HDR2"/>
<dbReference type="EMBL" id="DVLX01000087">
    <property type="protein sequence ID" value="HIU00029.1"/>
    <property type="molecule type" value="Genomic_DNA"/>
</dbReference>
<gene>
    <name evidence="2" type="ORF">IAD12_07220</name>
</gene>
<evidence type="ECO:0000313" key="3">
    <source>
        <dbReference type="Proteomes" id="UP000824159"/>
    </source>
</evidence>
<reference evidence="2" key="2">
    <citation type="journal article" date="2021" name="PeerJ">
        <title>Extensive microbial diversity within the chicken gut microbiome revealed by metagenomics and culture.</title>
        <authorList>
            <person name="Gilroy R."/>
            <person name="Ravi A."/>
            <person name="Getino M."/>
            <person name="Pursley I."/>
            <person name="Horton D.L."/>
            <person name="Alikhan N.F."/>
            <person name="Baker D."/>
            <person name="Gharbi K."/>
            <person name="Hall N."/>
            <person name="Watson M."/>
            <person name="Adriaenssens E.M."/>
            <person name="Foster-Nyarko E."/>
            <person name="Jarju S."/>
            <person name="Secka A."/>
            <person name="Antonio M."/>
            <person name="Oren A."/>
            <person name="Chaudhuri R.R."/>
            <person name="La Ragione R."/>
            <person name="Hildebrand F."/>
            <person name="Pallen M.J."/>
        </authorList>
    </citation>
    <scope>NUCLEOTIDE SEQUENCE</scope>
    <source>
        <strain evidence="2">CHK176-22527</strain>
    </source>
</reference>
<feature type="transmembrane region" description="Helical" evidence="1">
    <location>
        <begin position="79"/>
        <end position="99"/>
    </location>
</feature>